<dbReference type="Gene3D" id="4.10.240.10">
    <property type="entry name" value="Zn(2)-C6 fungal-type DNA-binding domain"/>
    <property type="match status" value="1"/>
</dbReference>
<feature type="domain" description="Zn(2)-C6 fungal-type" evidence="3">
    <location>
        <begin position="6"/>
        <end position="34"/>
    </location>
</feature>
<evidence type="ECO:0000256" key="2">
    <source>
        <dbReference type="ARBA" id="ARBA00023242"/>
    </source>
</evidence>
<evidence type="ECO:0000259" key="3">
    <source>
        <dbReference type="PROSITE" id="PS50048"/>
    </source>
</evidence>
<dbReference type="EMBL" id="JAGPYM010000020">
    <property type="protein sequence ID" value="KAH6884386.1"/>
    <property type="molecule type" value="Genomic_DNA"/>
</dbReference>
<dbReference type="PROSITE" id="PS00463">
    <property type="entry name" value="ZN2_CY6_FUNGAL_1"/>
    <property type="match status" value="1"/>
</dbReference>
<dbReference type="GO" id="GO:0000976">
    <property type="term" value="F:transcription cis-regulatory region binding"/>
    <property type="evidence" value="ECO:0007669"/>
    <property type="project" value="TreeGrafter"/>
</dbReference>
<dbReference type="PROSITE" id="PS50048">
    <property type="entry name" value="ZN2_CY6_FUNGAL_2"/>
    <property type="match status" value="1"/>
</dbReference>
<dbReference type="GO" id="GO:0008270">
    <property type="term" value="F:zinc ion binding"/>
    <property type="evidence" value="ECO:0007669"/>
    <property type="project" value="InterPro"/>
</dbReference>
<accession>A0A9P8W0T1</accession>
<dbReference type="AlphaFoldDB" id="A0A9P8W0T1"/>
<dbReference type="Pfam" id="PF00172">
    <property type="entry name" value="Zn_clus"/>
    <property type="match status" value="1"/>
</dbReference>
<dbReference type="InterPro" id="IPR001138">
    <property type="entry name" value="Zn2Cys6_DnaBD"/>
</dbReference>
<dbReference type="PANTHER" id="PTHR37534">
    <property type="entry name" value="TRANSCRIPTIONAL ACTIVATOR PROTEIN UGA3"/>
    <property type="match status" value="1"/>
</dbReference>
<comment type="subcellular location">
    <subcellularLocation>
        <location evidence="1">Nucleus</location>
    </subcellularLocation>
</comment>
<evidence type="ECO:0000313" key="4">
    <source>
        <dbReference type="EMBL" id="KAH6884386.1"/>
    </source>
</evidence>
<dbReference type="GO" id="GO:0005634">
    <property type="term" value="C:nucleus"/>
    <property type="evidence" value="ECO:0007669"/>
    <property type="project" value="UniProtKB-SubCell"/>
</dbReference>
<protein>
    <submittedName>
        <fullName evidence="4">Fungal-specific transcription factor domain-containing protein</fullName>
    </submittedName>
</protein>
<dbReference type="GO" id="GO:0000981">
    <property type="term" value="F:DNA-binding transcription factor activity, RNA polymerase II-specific"/>
    <property type="evidence" value="ECO:0007669"/>
    <property type="project" value="InterPro"/>
</dbReference>
<dbReference type="SUPFAM" id="SSF57701">
    <property type="entry name" value="Zn2/Cys6 DNA-binding domain"/>
    <property type="match status" value="1"/>
</dbReference>
<dbReference type="Pfam" id="PF11951">
    <property type="entry name" value="Fungal_trans_2"/>
    <property type="match status" value="2"/>
</dbReference>
<dbReference type="OrthoDB" id="6730379at2759"/>
<dbReference type="Proteomes" id="UP000777438">
    <property type="component" value="Unassembled WGS sequence"/>
</dbReference>
<comment type="caution">
    <text evidence="4">The sequence shown here is derived from an EMBL/GenBank/DDBJ whole genome shotgun (WGS) entry which is preliminary data.</text>
</comment>
<dbReference type="PANTHER" id="PTHR37534:SF49">
    <property type="entry name" value="LYSINE BIOSYNTHESIS REGULATORY PROTEIN LYS14"/>
    <property type="match status" value="1"/>
</dbReference>
<evidence type="ECO:0000256" key="1">
    <source>
        <dbReference type="ARBA" id="ARBA00004123"/>
    </source>
</evidence>
<dbReference type="InterPro" id="IPR036864">
    <property type="entry name" value="Zn2-C6_fun-type_DNA-bd_sf"/>
</dbReference>
<dbReference type="SMART" id="SM00066">
    <property type="entry name" value="GAL4"/>
    <property type="match status" value="1"/>
</dbReference>
<name>A0A9P8W0T1_9HYPO</name>
<evidence type="ECO:0000313" key="5">
    <source>
        <dbReference type="Proteomes" id="UP000777438"/>
    </source>
</evidence>
<proteinExistence type="predicted"/>
<dbReference type="CDD" id="cd00067">
    <property type="entry name" value="GAL4"/>
    <property type="match status" value="1"/>
</dbReference>
<sequence length="475" mass="53445">MKSQKGCWTCKKRKIGCDRNIPSCDNCLRTKRTCLGYGLRLTWPNRPDGRRRKPGPTIHVSQGNQHEARSQYYGRQFLNFTLENIVLARIDVLGIDLLTALAGGLRMDCGLCLHPPLLGQDAILLSYYEKVISPMISTTQARNGFCTEILPMALFSQAASASALRNPLLSISAFRHLSRAATLPYKMNALRQLSDSVTASRCRPSEDVDAQLAACMMMSMQGVFDREEGNWHVHLNEARNMLHFVRLSHAQRPPSAFLVTWFLYYDVLARFTQPTHNEDDDAECHAILHTSEADGSIIVGCLGCSIELFEIIHHISRLRADHAKCIEGYMASTLLQRRVELETKVRKMAQCLDSDEDERVTPSEADANLGYCRIISPGNSFLFATDDATRTTYLKDAFNTLEAVMVASSPWPLFILACESQSEQQRIAILGVLDQMDDVRSIGNILVMRNIIEKLWKQRDLRSGADCSPQLNWSQ</sequence>
<keyword evidence="2" id="KW-0539">Nucleus</keyword>
<dbReference type="InterPro" id="IPR021858">
    <property type="entry name" value="Fun_TF"/>
</dbReference>
<organism evidence="4 5">
    <name type="scientific">Thelonectria olida</name>
    <dbReference type="NCBI Taxonomy" id="1576542"/>
    <lineage>
        <taxon>Eukaryota</taxon>
        <taxon>Fungi</taxon>
        <taxon>Dikarya</taxon>
        <taxon>Ascomycota</taxon>
        <taxon>Pezizomycotina</taxon>
        <taxon>Sordariomycetes</taxon>
        <taxon>Hypocreomycetidae</taxon>
        <taxon>Hypocreales</taxon>
        <taxon>Nectriaceae</taxon>
        <taxon>Thelonectria</taxon>
    </lineage>
</organism>
<keyword evidence="5" id="KW-1185">Reference proteome</keyword>
<gene>
    <name evidence="4" type="ORF">B0T10DRAFT_539835</name>
</gene>
<reference evidence="4 5" key="1">
    <citation type="journal article" date="2021" name="Nat. Commun.">
        <title>Genetic determinants of endophytism in the Arabidopsis root mycobiome.</title>
        <authorList>
            <person name="Mesny F."/>
            <person name="Miyauchi S."/>
            <person name="Thiergart T."/>
            <person name="Pickel B."/>
            <person name="Atanasova L."/>
            <person name="Karlsson M."/>
            <person name="Huettel B."/>
            <person name="Barry K.W."/>
            <person name="Haridas S."/>
            <person name="Chen C."/>
            <person name="Bauer D."/>
            <person name="Andreopoulos W."/>
            <person name="Pangilinan J."/>
            <person name="LaButti K."/>
            <person name="Riley R."/>
            <person name="Lipzen A."/>
            <person name="Clum A."/>
            <person name="Drula E."/>
            <person name="Henrissat B."/>
            <person name="Kohler A."/>
            <person name="Grigoriev I.V."/>
            <person name="Martin F.M."/>
            <person name="Hacquard S."/>
        </authorList>
    </citation>
    <scope>NUCLEOTIDE SEQUENCE [LARGE SCALE GENOMIC DNA]</scope>
    <source>
        <strain evidence="4 5">MPI-CAGE-CH-0241</strain>
    </source>
</reference>
<dbReference type="GO" id="GO:0045944">
    <property type="term" value="P:positive regulation of transcription by RNA polymerase II"/>
    <property type="evidence" value="ECO:0007669"/>
    <property type="project" value="TreeGrafter"/>
</dbReference>